<keyword evidence="4" id="KW-1185">Reference proteome</keyword>
<dbReference type="EMBL" id="JANJYJ010000001">
    <property type="protein sequence ID" value="KAK3230164.1"/>
    <property type="molecule type" value="Genomic_DNA"/>
</dbReference>
<feature type="region of interest" description="Disordered" evidence="1">
    <location>
        <begin position="185"/>
        <end position="206"/>
    </location>
</feature>
<dbReference type="AlphaFoldDB" id="A0AAE0B6S1"/>
<sequence length="359" mass="40182">MSMSNPSSWTDFRDNTGKLKIEQDDIMVSEGPGGPMMKLSPKLKEQLHKPWTNALILKNMSRYFVAHFQKKEDLDFVLTSGPWVIMNQYLVVQRWKPNFVPGEDSIQSMPIWVRLSKLSMEWMVSELLWNIGGLLGRMCKGHSMENCREGVVGPIHEDNTCDTHANKDKEASPYGQWLLVSYGKHGNRNFKGKPRKSGQGDSRASGSRFEIMNDVMEVNMNEGSFQSIGNNYGGIVIDGHKPKEKSVLVEVTNINASPIAKARKGTKKIVKKSDKLSTKKTVFQGDAGASSGNMGTKGKYQAQPSSVQEIDCERQDNASVPRQFHKEVKDFETKYSAVADGSIVQETLIKNGLQNENNF</sequence>
<feature type="compositionally biased region" description="Basic residues" evidence="1">
    <location>
        <begin position="185"/>
        <end position="196"/>
    </location>
</feature>
<name>A0AAE0B6S1_9ROSI</name>
<reference evidence="3" key="1">
    <citation type="journal article" date="2023" name="Plant J.">
        <title>Genome sequences and population genomics provide insights into the demographic history, inbreeding, and mutation load of two 'living fossil' tree species of Dipteronia.</title>
        <authorList>
            <person name="Feng Y."/>
            <person name="Comes H.P."/>
            <person name="Chen J."/>
            <person name="Zhu S."/>
            <person name="Lu R."/>
            <person name="Zhang X."/>
            <person name="Li P."/>
            <person name="Qiu J."/>
            <person name="Olsen K.M."/>
            <person name="Qiu Y."/>
        </authorList>
    </citation>
    <scope>NUCLEOTIDE SEQUENCE</scope>
    <source>
        <strain evidence="3">NBL</strain>
    </source>
</reference>
<dbReference type="PANTHER" id="PTHR31286:SF99">
    <property type="entry name" value="DUF4283 DOMAIN-CONTAINING PROTEIN"/>
    <property type="match status" value="1"/>
</dbReference>
<proteinExistence type="predicted"/>
<dbReference type="InterPro" id="IPR040256">
    <property type="entry name" value="At4g02000-like"/>
</dbReference>
<evidence type="ECO:0000259" key="2">
    <source>
        <dbReference type="Pfam" id="PF14111"/>
    </source>
</evidence>
<dbReference type="InterPro" id="IPR025558">
    <property type="entry name" value="DUF4283"/>
</dbReference>
<evidence type="ECO:0000313" key="4">
    <source>
        <dbReference type="Proteomes" id="UP001281410"/>
    </source>
</evidence>
<dbReference type="Proteomes" id="UP001281410">
    <property type="component" value="Unassembled WGS sequence"/>
</dbReference>
<evidence type="ECO:0000313" key="3">
    <source>
        <dbReference type="EMBL" id="KAK3230164.1"/>
    </source>
</evidence>
<dbReference type="PANTHER" id="PTHR31286">
    <property type="entry name" value="GLYCINE-RICH CELL WALL STRUCTURAL PROTEIN 1.8-LIKE"/>
    <property type="match status" value="1"/>
</dbReference>
<dbReference type="Pfam" id="PF14111">
    <property type="entry name" value="DUF4283"/>
    <property type="match status" value="1"/>
</dbReference>
<comment type="caution">
    <text evidence="3">The sequence shown here is derived from an EMBL/GenBank/DDBJ whole genome shotgun (WGS) entry which is preliminary data.</text>
</comment>
<gene>
    <name evidence="3" type="ORF">Dsin_002045</name>
</gene>
<evidence type="ECO:0000256" key="1">
    <source>
        <dbReference type="SAM" id="MobiDB-lite"/>
    </source>
</evidence>
<feature type="domain" description="DUF4283" evidence="2">
    <location>
        <begin position="59"/>
        <end position="102"/>
    </location>
</feature>
<accession>A0AAE0B6S1</accession>
<organism evidence="3 4">
    <name type="scientific">Dipteronia sinensis</name>
    <dbReference type="NCBI Taxonomy" id="43782"/>
    <lineage>
        <taxon>Eukaryota</taxon>
        <taxon>Viridiplantae</taxon>
        <taxon>Streptophyta</taxon>
        <taxon>Embryophyta</taxon>
        <taxon>Tracheophyta</taxon>
        <taxon>Spermatophyta</taxon>
        <taxon>Magnoliopsida</taxon>
        <taxon>eudicotyledons</taxon>
        <taxon>Gunneridae</taxon>
        <taxon>Pentapetalae</taxon>
        <taxon>rosids</taxon>
        <taxon>malvids</taxon>
        <taxon>Sapindales</taxon>
        <taxon>Sapindaceae</taxon>
        <taxon>Hippocastanoideae</taxon>
        <taxon>Acereae</taxon>
        <taxon>Dipteronia</taxon>
    </lineage>
</organism>
<protein>
    <recommendedName>
        <fullName evidence="2">DUF4283 domain-containing protein</fullName>
    </recommendedName>
</protein>